<dbReference type="HOGENOM" id="CLU_072983_1_1_7"/>
<evidence type="ECO:0000313" key="3">
    <source>
        <dbReference type="Proteomes" id="UP000019141"/>
    </source>
</evidence>
<dbReference type="PANTHER" id="PTHR42924">
    <property type="entry name" value="EXONUCLEASE"/>
    <property type="match status" value="1"/>
</dbReference>
<dbReference type="AlphaFoldDB" id="W4LIN9"/>
<dbReference type="GO" id="GO:0004534">
    <property type="term" value="F:5'-3' RNA exonuclease activity"/>
    <property type="evidence" value="ECO:0007669"/>
    <property type="project" value="TreeGrafter"/>
</dbReference>
<proteinExistence type="predicted"/>
<dbReference type="NCBIfam" id="NF038032">
    <property type="entry name" value="CehA_McbA_metalo"/>
    <property type="match status" value="1"/>
</dbReference>
<feature type="domain" description="Polymerase/histidinol phosphatase N-terminal" evidence="1">
    <location>
        <begin position="3"/>
        <end position="69"/>
    </location>
</feature>
<dbReference type="Pfam" id="PF02811">
    <property type="entry name" value="PHP"/>
    <property type="match status" value="1"/>
</dbReference>
<dbReference type="SUPFAM" id="SSF89550">
    <property type="entry name" value="PHP domain-like"/>
    <property type="match status" value="1"/>
</dbReference>
<evidence type="ECO:0000259" key="1">
    <source>
        <dbReference type="SMART" id="SM00481"/>
    </source>
</evidence>
<gene>
    <name evidence="2" type="ORF">ETSY1_22075</name>
</gene>
<dbReference type="CDD" id="cd07432">
    <property type="entry name" value="PHP_HisPPase"/>
    <property type="match status" value="1"/>
</dbReference>
<comment type="caution">
    <text evidence="2">The sequence shown here is derived from an EMBL/GenBank/DDBJ whole genome shotgun (WGS) entry which is preliminary data.</text>
</comment>
<protein>
    <recommendedName>
        <fullName evidence="1">Polymerase/histidinol phosphatase N-terminal domain-containing protein</fullName>
    </recommendedName>
</protein>
<reference evidence="2 3" key="1">
    <citation type="journal article" date="2014" name="Nature">
        <title>An environmental bacterial taxon with a large and distinct metabolic repertoire.</title>
        <authorList>
            <person name="Wilson M.C."/>
            <person name="Mori T."/>
            <person name="Ruckert C."/>
            <person name="Uria A.R."/>
            <person name="Helf M.J."/>
            <person name="Takada K."/>
            <person name="Gernert C."/>
            <person name="Steffens U.A."/>
            <person name="Heycke N."/>
            <person name="Schmitt S."/>
            <person name="Rinke C."/>
            <person name="Helfrich E.J."/>
            <person name="Brachmann A.O."/>
            <person name="Gurgui C."/>
            <person name="Wakimoto T."/>
            <person name="Kracht M."/>
            <person name="Crusemann M."/>
            <person name="Hentschel U."/>
            <person name="Abe I."/>
            <person name="Matsunaga S."/>
            <person name="Kalinowski J."/>
            <person name="Takeyama H."/>
            <person name="Piel J."/>
        </authorList>
    </citation>
    <scope>NUCLEOTIDE SEQUENCE [LARGE SCALE GENOMIC DNA]</scope>
    <source>
        <strain evidence="3">TSY1</strain>
    </source>
</reference>
<name>W4LIN9_ENTF1</name>
<sequence>MIFDLHIHTTESADSNLSPVELIQHAKHLGMDGVVVTEHDRCWDRFLVRDLAAEHNFLFLRGMEVSTDLGHILVYGLNEYLPGILKAEKLRQIVDDHGAAMVVAHPFRKIFTRDFRNGQEEAPKTLEEAANRRVFELSDGIEVCNGGSIDRENKLAMEVCELLGQAPTGGSDAHSDLGIGRYATQFDDPIQTESDVIAAIKQRRCRAVMLEKHPTGALYTPSRSSERYQQVEGW</sequence>
<dbReference type="InterPro" id="IPR003141">
    <property type="entry name" value="Pol/His_phosphatase_N"/>
</dbReference>
<dbReference type="Gene3D" id="3.20.20.140">
    <property type="entry name" value="Metal-dependent hydrolases"/>
    <property type="match status" value="1"/>
</dbReference>
<evidence type="ECO:0000313" key="2">
    <source>
        <dbReference type="EMBL" id="ETW97585.1"/>
    </source>
</evidence>
<dbReference type="EMBL" id="AZHW01000645">
    <property type="protein sequence ID" value="ETW97585.1"/>
    <property type="molecule type" value="Genomic_DNA"/>
</dbReference>
<dbReference type="InterPro" id="IPR004013">
    <property type="entry name" value="PHP_dom"/>
</dbReference>
<dbReference type="PANTHER" id="PTHR42924:SF3">
    <property type="entry name" value="POLYMERASE_HISTIDINOL PHOSPHATASE N-TERMINAL DOMAIN-CONTAINING PROTEIN"/>
    <property type="match status" value="1"/>
</dbReference>
<dbReference type="Proteomes" id="UP000019141">
    <property type="component" value="Unassembled WGS sequence"/>
</dbReference>
<accession>W4LIN9</accession>
<organism evidence="2 3">
    <name type="scientific">Entotheonella factor</name>
    <dbReference type="NCBI Taxonomy" id="1429438"/>
    <lineage>
        <taxon>Bacteria</taxon>
        <taxon>Pseudomonadati</taxon>
        <taxon>Nitrospinota/Tectimicrobiota group</taxon>
        <taxon>Candidatus Tectimicrobiota</taxon>
        <taxon>Candidatus Entotheonellia</taxon>
        <taxon>Candidatus Entotheonellales</taxon>
        <taxon>Candidatus Entotheonellaceae</taxon>
        <taxon>Candidatus Entotheonella</taxon>
    </lineage>
</organism>
<dbReference type="SMART" id="SM00481">
    <property type="entry name" value="POLIIIAc"/>
    <property type="match status" value="1"/>
</dbReference>
<keyword evidence="3" id="KW-1185">Reference proteome</keyword>
<dbReference type="GO" id="GO:0035312">
    <property type="term" value="F:5'-3' DNA exonuclease activity"/>
    <property type="evidence" value="ECO:0007669"/>
    <property type="project" value="TreeGrafter"/>
</dbReference>
<dbReference type="InterPro" id="IPR016195">
    <property type="entry name" value="Pol/histidinol_Pase-like"/>
</dbReference>
<dbReference type="Pfam" id="PF13263">
    <property type="entry name" value="PHP_C"/>
    <property type="match status" value="1"/>
</dbReference>
<dbReference type="InterPro" id="IPR052018">
    <property type="entry name" value="PHP_domain"/>
</dbReference>